<comment type="caution">
    <text evidence="1">The sequence shown here is derived from an EMBL/GenBank/DDBJ whole genome shotgun (WGS) entry which is preliminary data.</text>
</comment>
<gene>
    <name evidence="1" type="ORF">EVAR_22291_1</name>
</gene>
<dbReference type="AlphaFoldDB" id="A0A4C1UBW5"/>
<proteinExistence type="predicted"/>
<evidence type="ECO:0000313" key="2">
    <source>
        <dbReference type="Proteomes" id="UP000299102"/>
    </source>
</evidence>
<reference evidence="1 2" key="1">
    <citation type="journal article" date="2019" name="Commun. Biol.">
        <title>The bagworm genome reveals a unique fibroin gene that provides high tensile strength.</title>
        <authorList>
            <person name="Kono N."/>
            <person name="Nakamura H."/>
            <person name="Ohtoshi R."/>
            <person name="Tomita M."/>
            <person name="Numata K."/>
            <person name="Arakawa K."/>
        </authorList>
    </citation>
    <scope>NUCLEOTIDE SEQUENCE [LARGE SCALE GENOMIC DNA]</scope>
</reference>
<keyword evidence="2" id="KW-1185">Reference proteome</keyword>
<name>A0A4C1UBW5_EUMVA</name>
<protein>
    <submittedName>
        <fullName evidence="1">Uncharacterized protein</fullName>
    </submittedName>
</protein>
<evidence type="ECO:0000313" key="1">
    <source>
        <dbReference type="EMBL" id="GBP23432.1"/>
    </source>
</evidence>
<accession>A0A4C1UBW5</accession>
<dbReference type="Proteomes" id="UP000299102">
    <property type="component" value="Unassembled WGS sequence"/>
</dbReference>
<organism evidence="1 2">
    <name type="scientific">Eumeta variegata</name>
    <name type="common">Bagworm moth</name>
    <name type="synonym">Eumeta japonica</name>
    <dbReference type="NCBI Taxonomy" id="151549"/>
    <lineage>
        <taxon>Eukaryota</taxon>
        <taxon>Metazoa</taxon>
        <taxon>Ecdysozoa</taxon>
        <taxon>Arthropoda</taxon>
        <taxon>Hexapoda</taxon>
        <taxon>Insecta</taxon>
        <taxon>Pterygota</taxon>
        <taxon>Neoptera</taxon>
        <taxon>Endopterygota</taxon>
        <taxon>Lepidoptera</taxon>
        <taxon>Glossata</taxon>
        <taxon>Ditrysia</taxon>
        <taxon>Tineoidea</taxon>
        <taxon>Psychidae</taxon>
        <taxon>Oiketicinae</taxon>
        <taxon>Eumeta</taxon>
    </lineage>
</organism>
<sequence length="122" mass="13479">MSGNVDIDAYGDIVGVRYIVIGDIGLPINRHTFRIMHRSRPSHIHASIGTAALNHEHLTVLLYDSRNRAVRPPGNAAIVLHGERRLARAMENVPLSVRPSWVFVPETAAGDGNRTKQEQLVT</sequence>
<dbReference type="EMBL" id="BGZK01000150">
    <property type="protein sequence ID" value="GBP23432.1"/>
    <property type="molecule type" value="Genomic_DNA"/>
</dbReference>